<keyword evidence="4 9" id="KW-0812">Transmembrane</keyword>
<dbReference type="PANTHER" id="PTHR22907">
    <property type="entry name" value="GH04558P"/>
    <property type="match status" value="1"/>
</dbReference>
<dbReference type="GO" id="GO:0005886">
    <property type="term" value="C:plasma membrane"/>
    <property type="evidence" value="ECO:0007669"/>
    <property type="project" value="UniProtKB-SubCell"/>
</dbReference>
<dbReference type="InterPro" id="IPR057475">
    <property type="entry name" value="CUT_C"/>
</dbReference>
<evidence type="ECO:0000256" key="7">
    <source>
        <dbReference type="ARBA" id="ARBA00023136"/>
    </source>
</evidence>
<dbReference type="SMART" id="SM00241">
    <property type="entry name" value="ZP"/>
    <property type="match status" value="1"/>
</dbReference>
<dbReference type="EnsemblMetazoa" id="OVOC11244.1">
    <property type="protein sequence ID" value="OVOC11244.1"/>
    <property type="gene ID" value="WBGene00248053"/>
</dbReference>
<keyword evidence="12" id="KW-1185">Reference proteome</keyword>
<reference evidence="11" key="2">
    <citation type="submission" date="2022-06" db="UniProtKB">
        <authorList>
            <consortium name="EnsemblMetazoa"/>
        </authorList>
    </citation>
    <scope>IDENTIFICATION</scope>
</reference>
<dbReference type="Pfam" id="PF25057">
    <property type="entry name" value="CUT_N"/>
    <property type="match status" value="1"/>
</dbReference>
<comment type="subcellular location">
    <subcellularLocation>
        <location evidence="1">Cell membrane</location>
        <topology evidence="1">Single-pass type I membrane protein</topology>
    </subcellularLocation>
</comment>
<dbReference type="Proteomes" id="UP000024404">
    <property type="component" value="Unassembled WGS sequence"/>
</dbReference>
<keyword evidence="7 9" id="KW-0472">Membrane</keyword>
<keyword evidence="3" id="KW-1003">Cell membrane</keyword>
<evidence type="ECO:0000313" key="12">
    <source>
        <dbReference type="Proteomes" id="UP000024404"/>
    </source>
</evidence>
<dbReference type="InterPro" id="IPR051962">
    <property type="entry name" value="Cuticlin"/>
</dbReference>
<feature type="region of interest" description="Disordered" evidence="8">
    <location>
        <begin position="270"/>
        <end position="308"/>
    </location>
</feature>
<dbReference type="EMBL" id="CMVM020000350">
    <property type="status" value="NOT_ANNOTATED_CDS"/>
    <property type="molecule type" value="Genomic_DNA"/>
</dbReference>
<dbReference type="GO" id="GO:0042302">
    <property type="term" value="F:structural constituent of cuticle"/>
    <property type="evidence" value="ECO:0007669"/>
    <property type="project" value="UniProtKB-KW"/>
</dbReference>
<feature type="compositionally biased region" description="Polar residues" evidence="8">
    <location>
        <begin position="279"/>
        <end position="308"/>
    </location>
</feature>
<accession>A0A8R1TKW4</accession>
<proteinExistence type="predicted"/>
<evidence type="ECO:0000256" key="1">
    <source>
        <dbReference type="ARBA" id="ARBA00004251"/>
    </source>
</evidence>
<evidence type="ECO:0000256" key="9">
    <source>
        <dbReference type="SAM" id="Phobius"/>
    </source>
</evidence>
<evidence type="ECO:0000256" key="6">
    <source>
        <dbReference type="ARBA" id="ARBA00022989"/>
    </source>
</evidence>
<evidence type="ECO:0000256" key="4">
    <source>
        <dbReference type="ARBA" id="ARBA00022692"/>
    </source>
</evidence>
<dbReference type="OMA" id="PEPQPIY"/>
<evidence type="ECO:0000256" key="2">
    <source>
        <dbReference type="ARBA" id="ARBA00022460"/>
    </source>
</evidence>
<keyword evidence="6 9" id="KW-1133">Transmembrane helix</keyword>
<dbReference type="PROSITE" id="PS51034">
    <property type="entry name" value="ZP_2"/>
    <property type="match status" value="1"/>
</dbReference>
<dbReference type="AlphaFoldDB" id="A0A8R1TKW4"/>
<evidence type="ECO:0000256" key="5">
    <source>
        <dbReference type="ARBA" id="ARBA00022729"/>
    </source>
</evidence>
<keyword evidence="5" id="KW-0732">Signal</keyword>
<feature type="domain" description="ZP" evidence="10">
    <location>
        <begin position="24"/>
        <end position="263"/>
    </location>
</feature>
<reference evidence="12" key="1">
    <citation type="submission" date="2013-10" db="EMBL/GenBank/DDBJ databases">
        <title>Genome sequencing of Onchocerca volvulus.</title>
        <authorList>
            <person name="Cotton J."/>
            <person name="Tsai J."/>
            <person name="Stanley E."/>
            <person name="Tracey A."/>
            <person name="Holroyd N."/>
            <person name="Lustigman S."/>
            <person name="Berriman M."/>
        </authorList>
    </citation>
    <scope>NUCLEOTIDE SEQUENCE</scope>
</reference>
<dbReference type="PANTHER" id="PTHR22907:SF57">
    <property type="entry name" value="CUTICLIN-4"/>
    <property type="match status" value="1"/>
</dbReference>
<name>A0A8R1TKW4_ONCVO</name>
<feature type="transmembrane region" description="Helical" evidence="9">
    <location>
        <begin position="478"/>
        <end position="500"/>
    </location>
</feature>
<dbReference type="Pfam" id="PF25301">
    <property type="entry name" value="CUT_C"/>
    <property type="match status" value="1"/>
</dbReference>
<protein>
    <submittedName>
        <fullName evidence="11">ZP domain-containing protein</fullName>
    </submittedName>
</protein>
<evidence type="ECO:0000259" key="10">
    <source>
        <dbReference type="PROSITE" id="PS51034"/>
    </source>
</evidence>
<evidence type="ECO:0000313" key="11">
    <source>
        <dbReference type="EnsemblMetazoa" id="OVOC11244.1"/>
    </source>
</evidence>
<sequence>MRIVLRKIVGIPIDNSVSDKPDIQCDSDSISIVFSTLKPFMGRTFVKGYIQDSNCFQIGNHHELHKFTIKFNQCGLRRSREYNGIRITTTVIISFHPIFLTKVDRAYRLNCFYMESSKTITQQLEISMMTTQELRRQTQMPICRYEILSGGATGIQVRYAKVGDSVYHRWTCLAETNDLYCMRVHTCTVSDGQGGETIEVLDKKGCSVDKYLLMDLEYTDDLTAGQESHVFKFADRSALYFNCQLELTTKDYSRGCANERPICKGQVQVKPSEQPYERSATNTAEMEETQTSVYEDSNKQKNYPNPTDLNYKSNELSYQNNEMIHPSPSPPAPPVRPLQSSYLIHPSPSPPAPPVRLSQPFYFQSSSKSIYSIDSDDKNISTSSQAEAYGQLPLERGEEAHETTVLYKKRIAYKRLIRRRRNSTDQHFSSTPAIILRPKLQRIANVDLPEQCITVFDIEDESKSYIFKYLTCFSTARLTMLLAVAMVTFTIFILVLIFALRKRRIFLDDDFIK</sequence>
<keyword evidence="2" id="KW-0193">Cuticle</keyword>
<evidence type="ECO:0000256" key="3">
    <source>
        <dbReference type="ARBA" id="ARBA00022475"/>
    </source>
</evidence>
<dbReference type="InterPro" id="IPR001507">
    <property type="entry name" value="ZP_dom"/>
</dbReference>
<dbReference type="InterPro" id="IPR056953">
    <property type="entry name" value="CUT_N"/>
</dbReference>
<evidence type="ECO:0000256" key="8">
    <source>
        <dbReference type="SAM" id="MobiDB-lite"/>
    </source>
</evidence>
<organism evidence="11 12">
    <name type="scientific">Onchocerca volvulus</name>
    <dbReference type="NCBI Taxonomy" id="6282"/>
    <lineage>
        <taxon>Eukaryota</taxon>
        <taxon>Metazoa</taxon>
        <taxon>Ecdysozoa</taxon>
        <taxon>Nematoda</taxon>
        <taxon>Chromadorea</taxon>
        <taxon>Rhabditida</taxon>
        <taxon>Spirurina</taxon>
        <taxon>Spiruromorpha</taxon>
        <taxon>Filarioidea</taxon>
        <taxon>Onchocercidae</taxon>
        <taxon>Onchocerca</taxon>
    </lineage>
</organism>